<feature type="coiled-coil region" evidence="9">
    <location>
        <begin position="33"/>
        <end position="60"/>
    </location>
</feature>
<keyword evidence="9" id="KW-0175">Coiled coil</keyword>
<name>A0ABT8LCG4_9BACT</name>
<feature type="domain" description="N-acetyltransferase" evidence="10">
    <location>
        <begin position="11"/>
        <end position="157"/>
    </location>
</feature>
<keyword evidence="12" id="KW-1185">Reference proteome</keyword>
<dbReference type="RefSeq" id="WP_346760075.1">
    <property type="nucleotide sequence ID" value="NZ_JAUJEB010000005.1"/>
</dbReference>
<proteinExistence type="predicted"/>
<evidence type="ECO:0000256" key="3">
    <source>
        <dbReference type="ARBA" id="ARBA00017677"/>
    </source>
</evidence>
<evidence type="ECO:0000256" key="4">
    <source>
        <dbReference type="ARBA" id="ARBA00022679"/>
    </source>
</evidence>
<dbReference type="NCBIfam" id="NF043067">
    <property type="entry name" value="AAC_6p_group_E"/>
    <property type="match status" value="1"/>
</dbReference>
<evidence type="ECO:0000313" key="12">
    <source>
        <dbReference type="Proteomes" id="UP001172083"/>
    </source>
</evidence>
<evidence type="ECO:0000256" key="2">
    <source>
        <dbReference type="ARBA" id="ARBA00012888"/>
    </source>
</evidence>
<dbReference type="PROSITE" id="PS51186">
    <property type="entry name" value="GNAT"/>
    <property type="match status" value="1"/>
</dbReference>
<comment type="catalytic activity">
    <reaction evidence="8">
        <text>kanamycin B + acetyl-CoA = N(6')-acetylkanamycin B + CoA + H(+)</text>
        <dbReference type="Rhea" id="RHEA:16449"/>
        <dbReference type="ChEBI" id="CHEBI:15378"/>
        <dbReference type="ChEBI" id="CHEBI:57287"/>
        <dbReference type="ChEBI" id="CHEBI:57288"/>
        <dbReference type="ChEBI" id="CHEBI:58390"/>
        <dbReference type="ChEBI" id="CHEBI:58549"/>
        <dbReference type="EC" id="2.3.1.82"/>
    </reaction>
</comment>
<dbReference type="EC" id="2.3.1.82" evidence="2"/>
<evidence type="ECO:0000259" key="10">
    <source>
        <dbReference type="PROSITE" id="PS51186"/>
    </source>
</evidence>
<dbReference type="Pfam" id="PF00583">
    <property type="entry name" value="Acetyltransf_1"/>
    <property type="match status" value="1"/>
</dbReference>
<organism evidence="11 12">
    <name type="scientific">Agaribacillus aureus</name>
    <dbReference type="NCBI Taxonomy" id="3051825"/>
    <lineage>
        <taxon>Bacteria</taxon>
        <taxon>Pseudomonadati</taxon>
        <taxon>Bacteroidota</taxon>
        <taxon>Cytophagia</taxon>
        <taxon>Cytophagales</taxon>
        <taxon>Splendidivirgaceae</taxon>
        <taxon>Agaribacillus</taxon>
    </lineage>
</organism>
<dbReference type="InterPro" id="IPR024170">
    <property type="entry name" value="Aminoglycoside_N6-AcTrfrase"/>
</dbReference>
<gene>
    <name evidence="11" type="ORF">QQ020_21840</name>
</gene>
<evidence type="ECO:0000256" key="7">
    <source>
        <dbReference type="ARBA" id="ARBA00029660"/>
    </source>
</evidence>
<protein>
    <recommendedName>
        <fullName evidence="3">Aminoglycoside N(6')-acetyltransferase type 1</fullName>
        <ecNumber evidence="2">2.3.1.82</ecNumber>
    </recommendedName>
    <alternativeName>
        <fullName evidence="7">Aminoglycoside resistance protein</fullName>
    </alternativeName>
</protein>
<dbReference type="Gene3D" id="3.40.630.30">
    <property type="match status" value="1"/>
</dbReference>
<evidence type="ECO:0000256" key="9">
    <source>
        <dbReference type="SAM" id="Coils"/>
    </source>
</evidence>
<keyword evidence="5" id="KW-0046">Antibiotic resistance</keyword>
<dbReference type="Proteomes" id="UP001172083">
    <property type="component" value="Unassembled WGS sequence"/>
</dbReference>
<keyword evidence="4" id="KW-0808">Transferase</keyword>
<evidence type="ECO:0000313" key="11">
    <source>
        <dbReference type="EMBL" id="MDN5214736.1"/>
    </source>
</evidence>
<dbReference type="InterPro" id="IPR000182">
    <property type="entry name" value="GNAT_dom"/>
</dbReference>
<accession>A0ABT8LCG4</accession>
<sequence>MAASKYKMEQIRYSELHSEDFEQLLKMSQKLWTDFDEEELKNLLKEMTQLEKNRILMAKRADGENVGFSIFSIRTDYVEGADKSPTGYLEGIYIEPPYRKNGIAKEFLRIGEMWCKEKGCTQIGSDTWLTNKASREFHKKIGFWEEEEIVHFLKNIK</sequence>
<dbReference type="EMBL" id="JAUJEB010000005">
    <property type="protein sequence ID" value="MDN5214736.1"/>
    <property type="molecule type" value="Genomic_DNA"/>
</dbReference>
<evidence type="ECO:0000256" key="1">
    <source>
        <dbReference type="ARBA" id="ARBA00011738"/>
    </source>
</evidence>
<evidence type="ECO:0000256" key="5">
    <source>
        <dbReference type="ARBA" id="ARBA00023251"/>
    </source>
</evidence>
<keyword evidence="6" id="KW-0012">Acyltransferase</keyword>
<dbReference type="InterPro" id="IPR016181">
    <property type="entry name" value="Acyl_CoA_acyltransferase"/>
</dbReference>
<dbReference type="SUPFAM" id="SSF55729">
    <property type="entry name" value="Acyl-CoA N-acyltransferases (Nat)"/>
    <property type="match status" value="1"/>
</dbReference>
<evidence type="ECO:0000256" key="6">
    <source>
        <dbReference type="ARBA" id="ARBA00023315"/>
    </source>
</evidence>
<dbReference type="PIRSF" id="PIRSF000452">
    <property type="entry name" value="6-N-acetyltransf"/>
    <property type="match status" value="1"/>
</dbReference>
<dbReference type="CDD" id="cd04301">
    <property type="entry name" value="NAT_SF"/>
    <property type="match status" value="1"/>
</dbReference>
<reference evidence="11" key="1">
    <citation type="submission" date="2023-06" db="EMBL/GenBank/DDBJ databases">
        <title>Genomic of Agaribacillus aureum.</title>
        <authorList>
            <person name="Wang G."/>
        </authorList>
    </citation>
    <scope>NUCLEOTIDE SEQUENCE</scope>
    <source>
        <strain evidence="11">BMA12</strain>
    </source>
</reference>
<comment type="caution">
    <text evidence="11">The sequence shown here is derived from an EMBL/GenBank/DDBJ whole genome shotgun (WGS) entry which is preliminary data.</text>
</comment>
<evidence type="ECO:0000256" key="8">
    <source>
        <dbReference type="ARBA" id="ARBA00048923"/>
    </source>
</evidence>
<comment type="subunit">
    <text evidence="1">Homodimer.</text>
</comment>